<evidence type="ECO:0000313" key="2">
    <source>
        <dbReference type="EMBL" id="CAE0814049.1"/>
    </source>
</evidence>
<organism evidence="2">
    <name type="scientific">Eutreptiella gymnastica</name>
    <dbReference type="NCBI Taxonomy" id="73025"/>
    <lineage>
        <taxon>Eukaryota</taxon>
        <taxon>Discoba</taxon>
        <taxon>Euglenozoa</taxon>
        <taxon>Euglenida</taxon>
        <taxon>Spirocuta</taxon>
        <taxon>Euglenophyceae</taxon>
        <taxon>Eutreptiales</taxon>
        <taxon>Eutreptiaceae</taxon>
        <taxon>Eutreptiella</taxon>
    </lineage>
</organism>
<keyword evidence="1" id="KW-0472">Membrane</keyword>
<dbReference type="AlphaFoldDB" id="A0A7S4D2H2"/>
<name>A0A7S4D2H2_9EUGL</name>
<keyword evidence="1" id="KW-0812">Transmembrane</keyword>
<feature type="transmembrane region" description="Helical" evidence="1">
    <location>
        <begin position="300"/>
        <end position="324"/>
    </location>
</feature>
<dbReference type="EMBL" id="HBJA01071727">
    <property type="protein sequence ID" value="CAE0814049.1"/>
    <property type="molecule type" value="Transcribed_RNA"/>
</dbReference>
<feature type="transmembrane region" description="Helical" evidence="1">
    <location>
        <begin position="370"/>
        <end position="388"/>
    </location>
</feature>
<accession>A0A7S4D2H2</accession>
<reference evidence="2" key="1">
    <citation type="submission" date="2021-01" db="EMBL/GenBank/DDBJ databases">
        <authorList>
            <person name="Corre E."/>
            <person name="Pelletier E."/>
            <person name="Niang G."/>
            <person name="Scheremetjew M."/>
            <person name="Finn R."/>
            <person name="Kale V."/>
            <person name="Holt S."/>
            <person name="Cochrane G."/>
            <person name="Meng A."/>
            <person name="Brown T."/>
            <person name="Cohen L."/>
        </authorList>
    </citation>
    <scope>NUCLEOTIDE SEQUENCE</scope>
    <source>
        <strain evidence="2">CCMP1594</strain>
    </source>
</reference>
<keyword evidence="1" id="KW-1133">Transmembrane helix</keyword>
<feature type="transmembrane region" description="Helical" evidence="1">
    <location>
        <begin position="330"/>
        <end position="350"/>
    </location>
</feature>
<proteinExistence type="predicted"/>
<evidence type="ECO:0000256" key="1">
    <source>
        <dbReference type="SAM" id="Phobius"/>
    </source>
</evidence>
<protein>
    <submittedName>
        <fullName evidence="2">Uncharacterized protein</fullName>
    </submittedName>
</protein>
<gene>
    <name evidence="2" type="ORF">EGYM00163_LOCUS25202</name>
</gene>
<sequence>MAMLVGGILATHIDVGLAWQARLQNLSAGILIMAMAELFHELDEDSFRAAGGRPLIGIVIGFSLSAMVLFGISALTDGDDEEDEDGLLSKAASDRSSRPLEKEEANEIIARLDRIKCTAATMRQMEELALLDVEDYMFQMHEATSFTTYYVGANVISMDEDMRNSLASELAQAVVSAKDVSSHIKATKVKLRTAVKAKFKDRLRALQMASNMVNGLKKSVEKAKLKKGVEKKSTNLGNMHMVPWSLVASVVIDAASDGFLLGIAYLASINSCIVLAVGCSFEMGFVGWTFCATLPKKIPLWLRTVLAVSPPVTIAAASLCGATVGAPLKQYPTCFAILVSFGLSSIMFLVTQELLPEAHENQKDGRRWNINVWLFIGVVGVLLLHSFLPEEDDPTGVQQMLNCPNEDLGT</sequence>